<dbReference type="GO" id="GO:0051539">
    <property type="term" value="F:4 iron, 4 sulfur cluster binding"/>
    <property type="evidence" value="ECO:0007669"/>
    <property type="project" value="TreeGrafter"/>
</dbReference>
<evidence type="ECO:0000256" key="2">
    <source>
        <dbReference type="ARBA" id="ARBA00008205"/>
    </source>
</evidence>
<dbReference type="FunFam" id="3.40.50.300:FF:001119">
    <property type="entry name" value="Iron-sulfur cluster carrier protein"/>
    <property type="match status" value="1"/>
</dbReference>
<evidence type="ECO:0000313" key="10">
    <source>
        <dbReference type="EMBL" id="PQJ80199.1"/>
    </source>
</evidence>
<protein>
    <recommendedName>
        <fullName evidence="8">Iron-sulfur cluster carrier protein</fullName>
    </recommendedName>
</protein>
<dbReference type="AlphaFoldDB" id="A0A2S7WRH4"/>
<evidence type="ECO:0000313" key="11">
    <source>
        <dbReference type="Proteomes" id="UP000238882"/>
    </source>
</evidence>
<comment type="similarity">
    <text evidence="8">Belongs to the Mrp/NBP35 ATP-binding proteins family.</text>
</comment>
<keyword evidence="4 8" id="KW-0547">Nucleotide-binding</keyword>
<keyword evidence="3 8" id="KW-0479">Metal-binding</keyword>
<dbReference type="GO" id="GO:0140663">
    <property type="term" value="F:ATP-dependent FeS chaperone activity"/>
    <property type="evidence" value="ECO:0007669"/>
    <property type="project" value="InterPro"/>
</dbReference>
<evidence type="ECO:0000256" key="5">
    <source>
        <dbReference type="ARBA" id="ARBA00022840"/>
    </source>
</evidence>
<dbReference type="PANTHER" id="PTHR42961">
    <property type="entry name" value="IRON-SULFUR PROTEIN NUBPL"/>
    <property type="match status" value="1"/>
</dbReference>
<dbReference type="Pfam" id="PF01883">
    <property type="entry name" value="FeS_assembly_P"/>
    <property type="match status" value="1"/>
</dbReference>
<feature type="domain" description="MIP18 family-like" evidence="9">
    <location>
        <begin position="5"/>
        <end position="76"/>
    </location>
</feature>
<dbReference type="InterPro" id="IPR000808">
    <property type="entry name" value="Mrp-like_CS"/>
</dbReference>
<accession>A0A2S7WRH4</accession>
<dbReference type="RefSeq" id="WP_105016795.1">
    <property type="nucleotide sequence ID" value="NZ_MSCN01000001.1"/>
</dbReference>
<dbReference type="PANTHER" id="PTHR42961:SF2">
    <property type="entry name" value="IRON-SULFUR PROTEIN NUBPL"/>
    <property type="match status" value="1"/>
</dbReference>
<evidence type="ECO:0000259" key="9">
    <source>
        <dbReference type="Pfam" id="PF01883"/>
    </source>
</evidence>
<dbReference type="InterPro" id="IPR044304">
    <property type="entry name" value="NUBPL-like"/>
</dbReference>
<keyword evidence="8" id="KW-0378">Hydrolase</keyword>
<dbReference type="Proteomes" id="UP000238882">
    <property type="component" value="Unassembled WGS sequence"/>
</dbReference>
<dbReference type="EMBL" id="MSCN01000001">
    <property type="protein sequence ID" value="PQJ80199.1"/>
    <property type="molecule type" value="Genomic_DNA"/>
</dbReference>
<name>A0A2S7WRH4_9FLAO</name>
<feature type="binding site" evidence="8">
    <location>
        <begin position="110"/>
        <end position="117"/>
    </location>
    <ligand>
        <name>ATP</name>
        <dbReference type="ChEBI" id="CHEBI:30616"/>
    </ligand>
</feature>
<keyword evidence="11" id="KW-1185">Reference proteome</keyword>
<sequence>MSFKKQDIYQALETITAPGEGKSLIENNNVKNVVIFGNEVNVDVTISNPTLQAKKKIEAEITKAIKTNVDENIEVKINLKVEKPAPKEDPNLIRGKEIPNIKNIIAVASGKGGVGKSTVTSNLAVSLAKMGFSVGVLDADIYGPSQHIMFDVAKEKPLSVNVDGRSKMKPIENYGVKLLSLGFFTNPDQAVIWRGPMASKALKQLIFDGAWGELDFLLIDLPPGTGDVHLSIVQALPINGAVVVSTPQNIALADAKKGVAMFQQDSIKVPVLGIVENMAYFTPEELPNNKYYIFGQDGAKNLAQDIDTKFLGEIPLVQSIREAGDVGHPVALQNGTVLEKAFEDITKEMVAQLLKRNANLPPTEVVRITTMSGCSAVKKVNYDNRRNFK</sequence>
<dbReference type="OrthoDB" id="9809679at2"/>
<dbReference type="GO" id="GO:0046872">
    <property type="term" value="F:metal ion binding"/>
    <property type="evidence" value="ECO:0007669"/>
    <property type="project" value="UniProtKB-KW"/>
</dbReference>
<keyword evidence="7 8" id="KW-0411">Iron-sulfur</keyword>
<dbReference type="SUPFAM" id="SSF52540">
    <property type="entry name" value="P-loop containing nucleoside triphosphate hydrolases"/>
    <property type="match status" value="1"/>
</dbReference>
<dbReference type="InterPro" id="IPR019591">
    <property type="entry name" value="Mrp/NBP35_ATP-bd"/>
</dbReference>
<gene>
    <name evidence="10" type="ORF">BTO18_13900</name>
</gene>
<dbReference type="SUPFAM" id="SSF117916">
    <property type="entry name" value="Fe-S cluster assembly (FSCA) domain-like"/>
    <property type="match status" value="1"/>
</dbReference>
<evidence type="ECO:0000256" key="7">
    <source>
        <dbReference type="ARBA" id="ARBA00023014"/>
    </source>
</evidence>
<keyword evidence="6 8" id="KW-0408">Iron</keyword>
<comment type="similarity">
    <text evidence="2">In the C-terminal section; belongs to the Mrp/NBP35 ATP-binding proteins family.</text>
</comment>
<evidence type="ECO:0000256" key="1">
    <source>
        <dbReference type="ARBA" id="ARBA00007352"/>
    </source>
</evidence>
<keyword evidence="5 8" id="KW-0067">ATP-binding</keyword>
<evidence type="ECO:0000256" key="3">
    <source>
        <dbReference type="ARBA" id="ARBA00022723"/>
    </source>
</evidence>
<dbReference type="HAMAP" id="MF_02040">
    <property type="entry name" value="Mrp_NBP35"/>
    <property type="match status" value="1"/>
</dbReference>
<organism evidence="10 11">
    <name type="scientific">Polaribacter porphyrae</name>
    <dbReference type="NCBI Taxonomy" id="1137780"/>
    <lineage>
        <taxon>Bacteria</taxon>
        <taxon>Pseudomonadati</taxon>
        <taxon>Bacteroidota</taxon>
        <taxon>Flavobacteriia</taxon>
        <taxon>Flavobacteriales</taxon>
        <taxon>Flavobacteriaceae</taxon>
    </lineage>
</organism>
<dbReference type="GO" id="GO:0016226">
    <property type="term" value="P:iron-sulfur cluster assembly"/>
    <property type="evidence" value="ECO:0007669"/>
    <property type="project" value="InterPro"/>
</dbReference>
<dbReference type="Gene3D" id="3.30.300.130">
    <property type="entry name" value="Fe-S cluster assembly (FSCA)"/>
    <property type="match status" value="1"/>
</dbReference>
<dbReference type="Pfam" id="PF10609">
    <property type="entry name" value="ParA"/>
    <property type="match status" value="1"/>
</dbReference>
<dbReference type="PROSITE" id="PS01215">
    <property type="entry name" value="MRP"/>
    <property type="match status" value="1"/>
</dbReference>
<comment type="similarity">
    <text evidence="1">In the N-terminal section; belongs to the MIP18 family.</text>
</comment>
<comment type="subunit">
    <text evidence="8">Homodimer.</text>
</comment>
<reference evidence="10 11" key="1">
    <citation type="submission" date="2016-12" db="EMBL/GenBank/DDBJ databases">
        <title>Trade-off between light-utilization and light-protection in marine flavobacteria.</title>
        <authorList>
            <person name="Kumagai Y."/>
            <person name="Yoshizawa S."/>
            <person name="Kogure K."/>
            <person name="Iwasaki W."/>
        </authorList>
    </citation>
    <scope>NUCLEOTIDE SEQUENCE [LARGE SCALE GENOMIC DNA]</scope>
    <source>
        <strain evidence="10 11">NBRC 108759</strain>
    </source>
</reference>
<evidence type="ECO:0000256" key="4">
    <source>
        <dbReference type="ARBA" id="ARBA00022741"/>
    </source>
</evidence>
<dbReference type="InterPro" id="IPR002744">
    <property type="entry name" value="MIP18-like"/>
</dbReference>
<dbReference type="GO" id="GO:0005524">
    <property type="term" value="F:ATP binding"/>
    <property type="evidence" value="ECO:0007669"/>
    <property type="project" value="UniProtKB-UniRule"/>
</dbReference>
<comment type="function">
    <text evidence="8">Binds and transfers iron-sulfur (Fe-S) clusters to target apoproteins. Can hydrolyze ATP.</text>
</comment>
<dbReference type="InterPro" id="IPR034904">
    <property type="entry name" value="FSCA_dom_sf"/>
</dbReference>
<dbReference type="Gene3D" id="3.40.50.300">
    <property type="entry name" value="P-loop containing nucleotide triphosphate hydrolases"/>
    <property type="match status" value="1"/>
</dbReference>
<evidence type="ECO:0000256" key="6">
    <source>
        <dbReference type="ARBA" id="ARBA00023004"/>
    </source>
</evidence>
<evidence type="ECO:0000256" key="8">
    <source>
        <dbReference type="HAMAP-Rule" id="MF_02040"/>
    </source>
</evidence>
<comment type="caution">
    <text evidence="10">The sequence shown here is derived from an EMBL/GenBank/DDBJ whole genome shotgun (WGS) entry which is preliminary data.</text>
</comment>
<proteinExistence type="inferred from homology"/>
<dbReference type="CDD" id="cd02037">
    <property type="entry name" value="Mrp_NBP35"/>
    <property type="match status" value="1"/>
</dbReference>
<dbReference type="InterPro" id="IPR033756">
    <property type="entry name" value="YlxH/NBP35"/>
</dbReference>
<dbReference type="InterPro" id="IPR027417">
    <property type="entry name" value="P-loop_NTPase"/>
</dbReference>
<dbReference type="GO" id="GO:0016887">
    <property type="term" value="F:ATP hydrolysis activity"/>
    <property type="evidence" value="ECO:0007669"/>
    <property type="project" value="UniProtKB-UniRule"/>
</dbReference>